<evidence type="ECO:0000313" key="3">
    <source>
        <dbReference type="EMBL" id="SEG54590.1"/>
    </source>
</evidence>
<dbReference type="OrthoDB" id="7201546at2"/>
<evidence type="ECO:0000256" key="1">
    <source>
        <dbReference type="SAM" id="SignalP"/>
    </source>
</evidence>
<dbReference type="EMBL" id="FNVA01000006">
    <property type="protein sequence ID" value="SEG54590.1"/>
    <property type="molecule type" value="Genomic_DNA"/>
</dbReference>
<dbReference type="Pfam" id="PF14534">
    <property type="entry name" value="DUF4440"/>
    <property type="match status" value="1"/>
</dbReference>
<evidence type="ECO:0000259" key="2">
    <source>
        <dbReference type="Pfam" id="PF14534"/>
    </source>
</evidence>
<name>A0A1H6B1U4_9BACT</name>
<gene>
    <name evidence="3" type="ORF">SAMN05421819_3431</name>
</gene>
<organism evidence="3 4">
    <name type="scientific">Bryocella elongata</name>
    <dbReference type="NCBI Taxonomy" id="863522"/>
    <lineage>
        <taxon>Bacteria</taxon>
        <taxon>Pseudomonadati</taxon>
        <taxon>Acidobacteriota</taxon>
        <taxon>Terriglobia</taxon>
        <taxon>Terriglobales</taxon>
        <taxon>Acidobacteriaceae</taxon>
        <taxon>Bryocella</taxon>
    </lineage>
</organism>
<keyword evidence="1" id="KW-0732">Signal</keyword>
<feature type="signal peptide" evidence="1">
    <location>
        <begin position="1"/>
        <end position="25"/>
    </location>
</feature>
<protein>
    <submittedName>
        <fullName evidence="3">Ketosteroid isomerase homolog</fullName>
    </submittedName>
</protein>
<dbReference type="Proteomes" id="UP000236728">
    <property type="component" value="Unassembled WGS sequence"/>
</dbReference>
<feature type="domain" description="DUF4440" evidence="2">
    <location>
        <begin position="66"/>
        <end position="174"/>
    </location>
</feature>
<keyword evidence="3" id="KW-0413">Isomerase</keyword>
<sequence length="187" mass="19589">MRGALWSLCRAAAVLALASAGFVSAQVPTLTPFGPGQAQPSLPDKKSPSLTPVPMPVLSPGVVELLRLEGEFGQAVAKGGGKAFADWFADDGVTLSNGKPPVQGKTAIAAIAQWDPKVYQLTWYPEGAQVGPSGDTGFTWGHYDATTNSPDGKSTTTSGRYITFWKKVGGKWKVAMDASADDTHNLP</sequence>
<evidence type="ECO:0000313" key="4">
    <source>
        <dbReference type="Proteomes" id="UP000236728"/>
    </source>
</evidence>
<dbReference type="GO" id="GO:0016853">
    <property type="term" value="F:isomerase activity"/>
    <property type="evidence" value="ECO:0007669"/>
    <property type="project" value="UniProtKB-KW"/>
</dbReference>
<feature type="chain" id="PRO_5009293237" evidence="1">
    <location>
        <begin position="26"/>
        <end position="187"/>
    </location>
</feature>
<dbReference type="SUPFAM" id="SSF54427">
    <property type="entry name" value="NTF2-like"/>
    <property type="match status" value="1"/>
</dbReference>
<keyword evidence="4" id="KW-1185">Reference proteome</keyword>
<accession>A0A1H6B1U4</accession>
<reference evidence="3 4" key="1">
    <citation type="submission" date="2016-10" db="EMBL/GenBank/DDBJ databases">
        <authorList>
            <person name="de Groot N.N."/>
        </authorList>
    </citation>
    <scope>NUCLEOTIDE SEQUENCE [LARGE SCALE GENOMIC DNA]</scope>
    <source>
        <strain evidence="3 4">DSM 22489</strain>
    </source>
</reference>
<proteinExistence type="predicted"/>
<dbReference type="Gene3D" id="3.10.450.50">
    <property type="match status" value="1"/>
</dbReference>
<dbReference type="AlphaFoldDB" id="A0A1H6B1U4"/>
<dbReference type="InterPro" id="IPR032710">
    <property type="entry name" value="NTF2-like_dom_sf"/>
</dbReference>
<dbReference type="InterPro" id="IPR027843">
    <property type="entry name" value="DUF4440"/>
</dbReference>
<dbReference type="RefSeq" id="WP_103934297.1">
    <property type="nucleotide sequence ID" value="NZ_FNVA01000006.1"/>
</dbReference>